<feature type="signal peptide" evidence="2">
    <location>
        <begin position="1"/>
        <end position="19"/>
    </location>
</feature>
<dbReference type="AlphaFoldDB" id="A0A2H3TIK6"/>
<dbReference type="Proteomes" id="UP000219369">
    <property type="component" value="Unassembled WGS sequence"/>
</dbReference>
<feature type="region of interest" description="Disordered" evidence="1">
    <location>
        <begin position="107"/>
        <end position="137"/>
    </location>
</feature>
<name>A0A2H3TIK6_FUSOX</name>
<evidence type="ECO:0000256" key="1">
    <source>
        <dbReference type="SAM" id="MobiDB-lite"/>
    </source>
</evidence>
<evidence type="ECO:0000256" key="2">
    <source>
        <dbReference type="SAM" id="SignalP"/>
    </source>
</evidence>
<gene>
    <name evidence="3" type="ORF">FRV6_08697</name>
</gene>
<reference evidence="4" key="1">
    <citation type="submission" date="2016-09" db="EMBL/GenBank/DDBJ databases">
        <authorList>
            <person name="Guldener U."/>
        </authorList>
    </citation>
    <scope>NUCLEOTIDE SEQUENCE [LARGE SCALE GENOMIC DNA]</scope>
    <source>
        <strain evidence="4">V64-1</strain>
    </source>
</reference>
<evidence type="ECO:0000313" key="3">
    <source>
        <dbReference type="EMBL" id="SCO84570.1"/>
    </source>
</evidence>
<sequence>MVCKWFAVWLTVQSWFALAYRKWAETIWFAHRPWYKRVKVDVGISNLFSRWFAQNQPAPPKCRNGLRFSILHRNQPASSSEQMKNWLREGHKDMPWHNIDSAAVSDIQDNSNVNVAPSDTPATEGSDKQFNARNAHG</sequence>
<keyword evidence="2" id="KW-0732">Signal</keyword>
<dbReference type="EMBL" id="FMJY01000005">
    <property type="protein sequence ID" value="SCO84570.1"/>
    <property type="molecule type" value="Genomic_DNA"/>
</dbReference>
<protein>
    <submittedName>
        <fullName evidence="3">Uncharacterized protein</fullName>
    </submittedName>
</protein>
<dbReference type="VEuPathDB" id="FungiDB:FOMG_15754"/>
<feature type="chain" id="PRO_5013682343" evidence="2">
    <location>
        <begin position="20"/>
        <end position="137"/>
    </location>
</feature>
<dbReference type="VEuPathDB" id="FungiDB:FOC4_g10012164"/>
<dbReference type="VEuPathDB" id="FungiDB:FOXG_08750"/>
<proteinExistence type="predicted"/>
<dbReference type="OrthoDB" id="5039692at2759"/>
<organism evidence="3 4">
    <name type="scientific">Fusarium oxysporum</name>
    <name type="common">Fusarium vascular wilt</name>
    <dbReference type="NCBI Taxonomy" id="5507"/>
    <lineage>
        <taxon>Eukaryota</taxon>
        <taxon>Fungi</taxon>
        <taxon>Dikarya</taxon>
        <taxon>Ascomycota</taxon>
        <taxon>Pezizomycotina</taxon>
        <taxon>Sordariomycetes</taxon>
        <taxon>Hypocreomycetidae</taxon>
        <taxon>Hypocreales</taxon>
        <taxon>Nectriaceae</taxon>
        <taxon>Fusarium</taxon>
        <taxon>Fusarium oxysporum species complex</taxon>
    </lineage>
</organism>
<dbReference type="VEuPathDB" id="FungiDB:FOIG_12341"/>
<dbReference type="VEuPathDB" id="FungiDB:FOZG_06458"/>
<evidence type="ECO:0000313" key="4">
    <source>
        <dbReference type="Proteomes" id="UP000219369"/>
    </source>
</evidence>
<accession>A0A2H3TIK6</accession>